<accession>A0A7C9HBG4</accession>
<proteinExistence type="predicted"/>
<dbReference type="SUPFAM" id="SSF53335">
    <property type="entry name" value="S-adenosyl-L-methionine-dependent methyltransferases"/>
    <property type="match status" value="1"/>
</dbReference>
<dbReference type="AlphaFoldDB" id="A0A7C9HBG4"/>
<keyword evidence="1" id="KW-0808">Transferase</keyword>
<dbReference type="EMBL" id="VENJ01000017">
    <property type="protein sequence ID" value="MTJ05209.1"/>
    <property type="molecule type" value="Genomic_DNA"/>
</dbReference>
<dbReference type="Proteomes" id="UP000483078">
    <property type="component" value="Unassembled WGS sequence"/>
</dbReference>
<sequence length="260" mass="28417">MLLQEEDIPRAARAPEIANLDVSALSQDDLAKLVLQRSEVIADQDRPGAAIRAWTNGDEGPLRDVVNDMGAEIAFRALAAIKAEFEALTPVLDPALVSQGARRRLADIGCGYAFFDLFAARRYGCGLALIDLEENQRRHFGFEEAGAAYSSLKVARAFLKANGVPAKDIRTLNPEEKDPLNLPSMHAAVSFLACGFHFPVTAYMPFIAQRMQPGARVIMDLRARRADVQQQELETLGEIVATPPGPNKARRVVLQRGPAE</sequence>
<evidence type="ECO:0000313" key="1">
    <source>
        <dbReference type="EMBL" id="MTJ05209.1"/>
    </source>
</evidence>
<organism evidence="1 2">
    <name type="scientific">Sediminimonas qiaohouensis</name>
    <dbReference type="NCBI Taxonomy" id="552061"/>
    <lineage>
        <taxon>Bacteria</taxon>
        <taxon>Pseudomonadati</taxon>
        <taxon>Pseudomonadota</taxon>
        <taxon>Alphaproteobacteria</taxon>
        <taxon>Rhodobacterales</taxon>
        <taxon>Roseobacteraceae</taxon>
        <taxon>Sediminimonas</taxon>
    </lineage>
</organism>
<protein>
    <submittedName>
        <fullName evidence="1">Class I SAM-dependent methyltransferase</fullName>
    </submittedName>
</protein>
<dbReference type="RefSeq" id="WP_273250035.1">
    <property type="nucleotide sequence ID" value="NZ_VENJ01000017.1"/>
</dbReference>
<dbReference type="GO" id="GO:0008168">
    <property type="term" value="F:methyltransferase activity"/>
    <property type="evidence" value="ECO:0007669"/>
    <property type="project" value="UniProtKB-KW"/>
</dbReference>
<dbReference type="InterPro" id="IPR029063">
    <property type="entry name" value="SAM-dependent_MTases_sf"/>
</dbReference>
<gene>
    <name evidence="1" type="ORF">FH759_11035</name>
</gene>
<dbReference type="GO" id="GO:0032259">
    <property type="term" value="P:methylation"/>
    <property type="evidence" value="ECO:0007669"/>
    <property type="project" value="UniProtKB-KW"/>
</dbReference>
<keyword evidence="1" id="KW-0489">Methyltransferase</keyword>
<dbReference type="Gene3D" id="3.40.50.150">
    <property type="entry name" value="Vaccinia Virus protein VP39"/>
    <property type="match status" value="1"/>
</dbReference>
<evidence type="ECO:0000313" key="2">
    <source>
        <dbReference type="Proteomes" id="UP000483078"/>
    </source>
</evidence>
<name>A0A7C9HBG4_9RHOB</name>
<comment type="caution">
    <text evidence="1">The sequence shown here is derived from an EMBL/GenBank/DDBJ whole genome shotgun (WGS) entry which is preliminary data.</text>
</comment>
<reference evidence="1 2" key="1">
    <citation type="submission" date="2019-06" db="EMBL/GenBank/DDBJ databases">
        <title>Enrichment of Autotrophic Halophilic Microorganisms from Red Sea Brine Pool Using Microbial Electrosynthesis System.</title>
        <authorList>
            <person name="Alqahtani M.F."/>
            <person name="Bajracharya S."/>
            <person name="Katuri K.P."/>
            <person name="Ali M."/>
            <person name="Saikaly P.E."/>
        </authorList>
    </citation>
    <scope>NUCLEOTIDE SEQUENCE [LARGE SCALE GENOMIC DNA]</scope>
    <source>
        <strain evidence="1">MES6</strain>
    </source>
</reference>